<comment type="caution">
    <text evidence="2">The sequence shown here is derived from an EMBL/GenBank/DDBJ whole genome shotgun (WGS) entry which is preliminary data.</text>
</comment>
<keyword evidence="2" id="KW-0238">DNA-binding</keyword>
<proteinExistence type="predicted"/>
<dbReference type="EMBL" id="QGNY01000003">
    <property type="protein sequence ID" value="PWS32178.1"/>
    <property type="molecule type" value="Genomic_DNA"/>
</dbReference>
<dbReference type="PANTHER" id="PTHR34585:SF22">
    <property type="entry name" value="HELIX-TURN-HELIX DOMAIN-CONTAINING PROTEIN"/>
    <property type="match status" value="1"/>
</dbReference>
<dbReference type="GO" id="GO:0003677">
    <property type="term" value="F:DNA binding"/>
    <property type="evidence" value="ECO:0007669"/>
    <property type="project" value="UniProtKB-KW"/>
</dbReference>
<dbReference type="Pfam" id="PF12728">
    <property type="entry name" value="HTH_17"/>
    <property type="match status" value="1"/>
</dbReference>
<evidence type="ECO:0000313" key="3">
    <source>
        <dbReference type="Proteomes" id="UP000245391"/>
    </source>
</evidence>
<evidence type="ECO:0000313" key="2">
    <source>
        <dbReference type="EMBL" id="PWS32178.1"/>
    </source>
</evidence>
<dbReference type="InterPro" id="IPR041657">
    <property type="entry name" value="HTH_17"/>
</dbReference>
<dbReference type="AlphaFoldDB" id="A0A317F3W2"/>
<evidence type="ECO:0000259" key="1">
    <source>
        <dbReference type="Pfam" id="PF12728"/>
    </source>
</evidence>
<protein>
    <submittedName>
        <fullName evidence="2">DNA-binding protein</fullName>
    </submittedName>
</protein>
<dbReference type="PANTHER" id="PTHR34585">
    <property type="match status" value="1"/>
</dbReference>
<name>A0A317F3W2_9SPHI</name>
<organism evidence="2 3">
    <name type="scientific">Pedobacter paludis</name>
    <dbReference type="NCBI Taxonomy" id="2203212"/>
    <lineage>
        <taxon>Bacteria</taxon>
        <taxon>Pseudomonadati</taxon>
        <taxon>Bacteroidota</taxon>
        <taxon>Sphingobacteriia</taxon>
        <taxon>Sphingobacteriales</taxon>
        <taxon>Sphingobacteriaceae</taxon>
        <taxon>Pedobacter</taxon>
    </lineage>
</organism>
<dbReference type="Proteomes" id="UP000245391">
    <property type="component" value="Unassembled WGS sequence"/>
</dbReference>
<reference evidence="3" key="1">
    <citation type="submission" date="2018-05" db="EMBL/GenBank/DDBJ databases">
        <title>Pedobacter paludis sp. nov., isolated from wetland soil.</title>
        <authorList>
            <person name="Zhang Y."/>
        </authorList>
    </citation>
    <scope>NUCLEOTIDE SEQUENCE [LARGE SCALE GENOMIC DNA]</scope>
    <source>
        <strain evidence="3">R-8</strain>
    </source>
</reference>
<sequence length="94" mass="10995">MTMEQGITKEDLHQFGMLLMNNIREEVKKVAGQTGNVDPLQEWIKTTKVRKLLDMSPGTVQNLRIEGKVRYKKIMGTYYYNRSDLENLFKQQKG</sequence>
<accession>A0A317F3W2</accession>
<dbReference type="OrthoDB" id="1524679at2"/>
<gene>
    <name evidence="2" type="ORF">DF947_10435</name>
</gene>
<feature type="domain" description="Helix-turn-helix" evidence="1">
    <location>
        <begin position="44"/>
        <end position="92"/>
    </location>
</feature>
<keyword evidence="3" id="KW-1185">Reference proteome</keyword>